<evidence type="ECO:0000313" key="3">
    <source>
        <dbReference type="Proteomes" id="UP000034050"/>
    </source>
</evidence>
<dbReference type="Proteomes" id="UP000034050">
    <property type="component" value="Unassembled WGS sequence"/>
</dbReference>
<dbReference type="Pfam" id="PF00132">
    <property type="entry name" value="Hexapep"/>
    <property type="match status" value="1"/>
</dbReference>
<organism evidence="2 3">
    <name type="scientific">Candidatus Gottesmanbacteria bacterium GW2011_GWB1_43_11</name>
    <dbReference type="NCBI Taxonomy" id="1618446"/>
    <lineage>
        <taxon>Bacteria</taxon>
        <taxon>Candidatus Gottesmaniibacteriota</taxon>
    </lineage>
</organism>
<dbReference type="PATRIC" id="fig|1618446.3.peg.1348"/>
<dbReference type="InterPro" id="IPR020019">
    <property type="entry name" value="AcTrfase_PglD-like"/>
</dbReference>
<dbReference type="EMBL" id="LCFD01000018">
    <property type="protein sequence ID" value="KKS85373.1"/>
    <property type="molecule type" value="Genomic_DNA"/>
</dbReference>
<dbReference type="InterPro" id="IPR011004">
    <property type="entry name" value="Trimer_LpxA-like_sf"/>
</dbReference>
<feature type="site" description="Increases basicity of active site His" evidence="1">
    <location>
        <position position="141"/>
    </location>
</feature>
<dbReference type="PANTHER" id="PTHR43300:SF4">
    <property type="entry name" value="ACYL-[ACYL-CARRIER-PROTEIN]--UDP-N-ACETYLGLUCOSAMINE O-ACYLTRANSFERASE"/>
    <property type="match status" value="1"/>
</dbReference>
<evidence type="ECO:0000313" key="2">
    <source>
        <dbReference type="EMBL" id="KKS85373.1"/>
    </source>
</evidence>
<dbReference type="PANTHER" id="PTHR43300">
    <property type="entry name" value="ACETYLTRANSFERASE"/>
    <property type="match status" value="1"/>
</dbReference>
<comment type="caution">
    <text evidence="2">The sequence shown here is derived from an EMBL/GenBank/DDBJ whole genome shotgun (WGS) entry which is preliminary data.</text>
</comment>
<dbReference type="InterPro" id="IPR001451">
    <property type="entry name" value="Hexapep"/>
</dbReference>
<gene>
    <name evidence="2" type="ORF">UV61_C0018G0012</name>
</gene>
<name>A0A0G1FET7_9BACT</name>
<dbReference type="STRING" id="1618446.UV61_C0018G0012"/>
<reference evidence="2 3" key="1">
    <citation type="journal article" date="2015" name="Nature">
        <title>rRNA introns, odd ribosomes, and small enigmatic genomes across a large radiation of phyla.</title>
        <authorList>
            <person name="Brown C.T."/>
            <person name="Hug L.A."/>
            <person name="Thomas B.C."/>
            <person name="Sharon I."/>
            <person name="Castelle C.J."/>
            <person name="Singh A."/>
            <person name="Wilkins M.J."/>
            <person name="Williams K.H."/>
            <person name="Banfield J.F."/>
        </authorList>
    </citation>
    <scope>NUCLEOTIDE SEQUENCE [LARGE SCALE GENOMIC DNA]</scope>
</reference>
<evidence type="ECO:0000256" key="1">
    <source>
        <dbReference type="PIRSR" id="PIRSR620019-1"/>
    </source>
</evidence>
<dbReference type="InterPro" id="IPR050179">
    <property type="entry name" value="Trans_hexapeptide_repeat"/>
</dbReference>
<dbReference type="NCBIfam" id="TIGR03570">
    <property type="entry name" value="NeuD_NnaD"/>
    <property type="match status" value="1"/>
</dbReference>
<protein>
    <recommendedName>
        <fullName evidence="4">Sugar O-acyltransferase, sialic acid O-acetyltransferase NeuD family</fullName>
    </recommendedName>
</protein>
<evidence type="ECO:0008006" key="4">
    <source>
        <dbReference type="Google" id="ProtNLM"/>
    </source>
</evidence>
<dbReference type="AlphaFoldDB" id="A0A0G1FET7"/>
<sequence length="219" mass="24423">MSKIVIFGTGDIARLAHFYFTSDSNHHVVAFTVDAAHLKNTQFCGLPVVDFKRVEKLYPPRTYHMFVALSYTQLNRLRARKYLAAKNKGYRLVNYISSLATVFKNVQIGDNCFILEDNTLQPFVKIGNDVTLWSGNHIGHDTQIENHCFVSSQVVVSGFCQVKPYCFLGVNSTIHNGIVIAPQTIVGAGAVITENTVEKGVYVPPRSIRLSKSSDKIKL</sequence>
<dbReference type="SUPFAM" id="SSF51161">
    <property type="entry name" value="Trimeric LpxA-like enzymes"/>
    <property type="match status" value="1"/>
</dbReference>
<feature type="active site" description="Proton acceptor" evidence="1">
    <location>
        <position position="140"/>
    </location>
</feature>
<dbReference type="Gene3D" id="2.160.10.10">
    <property type="entry name" value="Hexapeptide repeat proteins"/>
    <property type="match status" value="1"/>
</dbReference>
<accession>A0A0G1FET7</accession>
<proteinExistence type="predicted"/>
<dbReference type="CDD" id="cd03360">
    <property type="entry name" value="LbH_AT_putative"/>
    <property type="match status" value="1"/>
</dbReference>